<feature type="transmembrane region" description="Helical" evidence="5">
    <location>
        <begin position="119"/>
        <end position="137"/>
    </location>
</feature>
<reference evidence="7 8" key="1">
    <citation type="submission" date="2014-01" db="EMBL/GenBank/DDBJ databases">
        <title>Roseivivax isoporae LMG 25204 Genome Sequencing.</title>
        <authorList>
            <person name="Lai Q."/>
            <person name="Li G."/>
            <person name="Shao Z."/>
        </authorList>
    </citation>
    <scope>NUCLEOTIDE SEQUENCE [LARGE SCALE GENOMIC DNA]</scope>
    <source>
        <strain evidence="7 8">LMG 25204</strain>
    </source>
</reference>
<dbReference type="STRING" id="1449351.RISW2_20755"/>
<dbReference type="Pfam" id="PF01794">
    <property type="entry name" value="Ferric_reduct"/>
    <property type="match status" value="1"/>
</dbReference>
<dbReference type="EMBL" id="JAME01000065">
    <property type="protein sequence ID" value="ETX26681.1"/>
    <property type="molecule type" value="Genomic_DNA"/>
</dbReference>
<dbReference type="eggNOG" id="COG4097">
    <property type="taxonomic scope" value="Bacteria"/>
</dbReference>
<protein>
    <submittedName>
        <fullName evidence="7">Ferric reductase</fullName>
    </submittedName>
</protein>
<evidence type="ECO:0000256" key="2">
    <source>
        <dbReference type="ARBA" id="ARBA00022692"/>
    </source>
</evidence>
<sequence length="195" mass="20526">MTVGPRRPLRATLIWAALGLALAVPLLAAAASPLLAWRGPVYIAAGFAGIVGLGFLLVQPLLMLRALPGLRGPRARHAHRAVGVALLVAVVLHVAGLWITSPPDVIDALTFTSPTPFSPWGVVAMWAVFATAAVAALRRRLPVRRWRLAHRALAVLIVTCSLVHALLIEGTMEPVSKAALGVLALVATLLAVRRA</sequence>
<feature type="transmembrane region" description="Helical" evidence="5">
    <location>
        <begin position="149"/>
        <end position="168"/>
    </location>
</feature>
<dbReference type="AlphaFoldDB" id="X7F3K6"/>
<evidence type="ECO:0000256" key="4">
    <source>
        <dbReference type="ARBA" id="ARBA00023136"/>
    </source>
</evidence>
<feature type="domain" description="Ferric oxidoreductase" evidence="6">
    <location>
        <begin position="48"/>
        <end position="159"/>
    </location>
</feature>
<accession>X7F3K6</accession>
<name>X7F3K6_9RHOB</name>
<dbReference type="PATRIC" id="fig|1449351.3.peg.4421"/>
<evidence type="ECO:0000256" key="5">
    <source>
        <dbReference type="SAM" id="Phobius"/>
    </source>
</evidence>
<evidence type="ECO:0000259" key="6">
    <source>
        <dbReference type="Pfam" id="PF01794"/>
    </source>
</evidence>
<feature type="transmembrane region" description="Helical" evidence="5">
    <location>
        <begin position="78"/>
        <end position="99"/>
    </location>
</feature>
<comment type="subcellular location">
    <subcellularLocation>
        <location evidence="1">Membrane</location>
        <topology evidence="1">Multi-pass membrane protein</topology>
    </subcellularLocation>
</comment>
<evidence type="ECO:0000256" key="3">
    <source>
        <dbReference type="ARBA" id="ARBA00022989"/>
    </source>
</evidence>
<dbReference type="Proteomes" id="UP000023430">
    <property type="component" value="Unassembled WGS sequence"/>
</dbReference>
<dbReference type="InterPro" id="IPR013130">
    <property type="entry name" value="Fe3_Rdtase_TM_dom"/>
</dbReference>
<evidence type="ECO:0000313" key="8">
    <source>
        <dbReference type="Proteomes" id="UP000023430"/>
    </source>
</evidence>
<keyword evidence="8" id="KW-1185">Reference proteome</keyword>
<comment type="caution">
    <text evidence="7">The sequence shown here is derived from an EMBL/GenBank/DDBJ whole genome shotgun (WGS) entry which is preliminary data.</text>
</comment>
<evidence type="ECO:0000313" key="7">
    <source>
        <dbReference type="EMBL" id="ETX26681.1"/>
    </source>
</evidence>
<proteinExistence type="predicted"/>
<keyword evidence="2 5" id="KW-0812">Transmembrane</keyword>
<keyword evidence="3 5" id="KW-1133">Transmembrane helix</keyword>
<keyword evidence="4 5" id="KW-0472">Membrane</keyword>
<organism evidence="7 8">
    <name type="scientific">Roseivivax isoporae LMG 25204</name>
    <dbReference type="NCBI Taxonomy" id="1449351"/>
    <lineage>
        <taxon>Bacteria</taxon>
        <taxon>Pseudomonadati</taxon>
        <taxon>Pseudomonadota</taxon>
        <taxon>Alphaproteobacteria</taxon>
        <taxon>Rhodobacterales</taxon>
        <taxon>Roseobacteraceae</taxon>
        <taxon>Roseivivax</taxon>
    </lineage>
</organism>
<dbReference type="RefSeq" id="WP_051492289.1">
    <property type="nucleotide sequence ID" value="NZ_JAME01000065.1"/>
</dbReference>
<evidence type="ECO:0000256" key="1">
    <source>
        <dbReference type="ARBA" id="ARBA00004141"/>
    </source>
</evidence>
<feature type="transmembrane region" description="Helical" evidence="5">
    <location>
        <begin position="40"/>
        <end position="58"/>
    </location>
</feature>
<gene>
    <name evidence="7" type="ORF">RISW2_20755</name>
</gene>
<feature type="transmembrane region" description="Helical" evidence="5">
    <location>
        <begin position="174"/>
        <end position="192"/>
    </location>
</feature>
<dbReference type="GO" id="GO:0016020">
    <property type="term" value="C:membrane"/>
    <property type="evidence" value="ECO:0007669"/>
    <property type="project" value="UniProtKB-SubCell"/>
</dbReference>
<dbReference type="OrthoDB" id="7917288at2"/>